<protein>
    <submittedName>
        <fullName evidence="2">Uncharacterized protein</fullName>
    </submittedName>
</protein>
<dbReference type="EMBL" id="CABFNO020001565">
    <property type="protein sequence ID" value="CAH0003672.1"/>
    <property type="molecule type" value="Genomic_DNA"/>
</dbReference>
<evidence type="ECO:0000256" key="1">
    <source>
        <dbReference type="SAM" id="MobiDB-lite"/>
    </source>
</evidence>
<evidence type="ECO:0000313" key="3">
    <source>
        <dbReference type="Proteomes" id="UP000754883"/>
    </source>
</evidence>
<feature type="region of interest" description="Disordered" evidence="1">
    <location>
        <begin position="1"/>
        <end position="57"/>
    </location>
</feature>
<gene>
    <name evidence="2" type="ORF">CBYS24578_00009750</name>
</gene>
<name>A0A9N9UU76_9HYPO</name>
<feature type="compositionally biased region" description="Basic and acidic residues" evidence="1">
    <location>
        <begin position="46"/>
        <end position="57"/>
    </location>
</feature>
<organism evidence="2 3">
    <name type="scientific">Clonostachys byssicola</name>
    <dbReference type="NCBI Taxonomy" id="160290"/>
    <lineage>
        <taxon>Eukaryota</taxon>
        <taxon>Fungi</taxon>
        <taxon>Dikarya</taxon>
        <taxon>Ascomycota</taxon>
        <taxon>Pezizomycotina</taxon>
        <taxon>Sordariomycetes</taxon>
        <taxon>Hypocreomycetidae</taxon>
        <taxon>Hypocreales</taxon>
        <taxon>Bionectriaceae</taxon>
        <taxon>Clonostachys</taxon>
    </lineage>
</organism>
<keyword evidence="3" id="KW-1185">Reference proteome</keyword>
<dbReference type="AlphaFoldDB" id="A0A9N9UU76"/>
<sequence>MDMFKNLISGNKQKPAKEGQQDDYVDKGAHAFGVANKKGGFGLSRDTQEKITDGARSAVEKLTGKKVDPKISN</sequence>
<accession>A0A9N9UU76</accession>
<feature type="compositionally biased region" description="Basic and acidic residues" evidence="1">
    <location>
        <begin position="15"/>
        <end position="29"/>
    </location>
</feature>
<evidence type="ECO:0000313" key="2">
    <source>
        <dbReference type="EMBL" id="CAH0003672.1"/>
    </source>
</evidence>
<proteinExistence type="predicted"/>
<reference evidence="2" key="1">
    <citation type="submission" date="2021-10" db="EMBL/GenBank/DDBJ databases">
        <authorList>
            <person name="Piombo E."/>
        </authorList>
    </citation>
    <scope>NUCLEOTIDE SEQUENCE</scope>
</reference>
<comment type="caution">
    <text evidence="2">The sequence shown here is derived from an EMBL/GenBank/DDBJ whole genome shotgun (WGS) entry which is preliminary data.</text>
</comment>
<dbReference type="OrthoDB" id="3050608at2759"/>
<dbReference type="Proteomes" id="UP000754883">
    <property type="component" value="Unassembled WGS sequence"/>
</dbReference>